<dbReference type="Pfam" id="PF13359">
    <property type="entry name" value="DDE_Tnp_4"/>
    <property type="match status" value="1"/>
</dbReference>
<comment type="caution">
    <text evidence="4">The sequence shown here is derived from an EMBL/GenBank/DDBJ whole genome shotgun (WGS) entry which is preliminary data.</text>
</comment>
<sequence length="96" mass="11010">MATYKEKWGFPMCAGAIDGTHVPIKVPSQNHTDYVNRKSYYSIIMQALVDSRYLYRDIVVGWSGSVHDARRFPRFSKRTDMKVEDVIHLVAASCIL</sequence>
<keyword evidence="2" id="KW-0479">Metal-binding</keyword>
<proteinExistence type="predicted"/>
<evidence type="ECO:0000259" key="3">
    <source>
        <dbReference type="Pfam" id="PF13359"/>
    </source>
</evidence>
<dbReference type="AlphaFoldDB" id="A0AAU9W6K9"/>
<name>A0AAU9W6K9_9CNID</name>
<evidence type="ECO:0000313" key="4">
    <source>
        <dbReference type="EMBL" id="CAH3044601.1"/>
    </source>
</evidence>
<feature type="domain" description="DDE Tnp4" evidence="3">
    <location>
        <begin position="17"/>
        <end position="72"/>
    </location>
</feature>
<evidence type="ECO:0000256" key="2">
    <source>
        <dbReference type="ARBA" id="ARBA00022723"/>
    </source>
</evidence>
<dbReference type="EMBL" id="CALNXJ010000007">
    <property type="protein sequence ID" value="CAH3044601.1"/>
    <property type="molecule type" value="Genomic_DNA"/>
</dbReference>
<accession>A0AAU9W6K9</accession>
<keyword evidence="5" id="KW-1185">Reference proteome</keyword>
<reference evidence="4 5" key="1">
    <citation type="submission" date="2022-05" db="EMBL/GenBank/DDBJ databases">
        <authorList>
            <consortium name="Genoscope - CEA"/>
            <person name="William W."/>
        </authorList>
    </citation>
    <scope>NUCLEOTIDE SEQUENCE [LARGE SCALE GENOMIC DNA]</scope>
</reference>
<gene>
    <name evidence="4" type="ORF">PMEA_00031274</name>
</gene>
<dbReference type="GO" id="GO:0046872">
    <property type="term" value="F:metal ion binding"/>
    <property type="evidence" value="ECO:0007669"/>
    <property type="project" value="UniProtKB-KW"/>
</dbReference>
<evidence type="ECO:0000313" key="5">
    <source>
        <dbReference type="Proteomes" id="UP001159428"/>
    </source>
</evidence>
<dbReference type="InterPro" id="IPR027806">
    <property type="entry name" value="HARBI1_dom"/>
</dbReference>
<protein>
    <recommendedName>
        <fullName evidence="3">DDE Tnp4 domain-containing protein</fullName>
    </recommendedName>
</protein>
<evidence type="ECO:0000256" key="1">
    <source>
        <dbReference type="ARBA" id="ARBA00001968"/>
    </source>
</evidence>
<organism evidence="4 5">
    <name type="scientific">Pocillopora meandrina</name>
    <dbReference type="NCBI Taxonomy" id="46732"/>
    <lineage>
        <taxon>Eukaryota</taxon>
        <taxon>Metazoa</taxon>
        <taxon>Cnidaria</taxon>
        <taxon>Anthozoa</taxon>
        <taxon>Hexacorallia</taxon>
        <taxon>Scleractinia</taxon>
        <taxon>Astrocoeniina</taxon>
        <taxon>Pocilloporidae</taxon>
        <taxon>Pocillopora</taxon>
    </lineage>
</organism>
<comment type="cofactor">
    <cofactor evidence="1">
        <name>a divalent metal cation</name>
        <dbReference type="ChEBI" id="CHEBI:60240"/>
    </cofactor>
</comment>
<dbReference type="Proteomes" id="UP001159428">
    <property type="component" value="Unassembled WGS sequence"/>
</dbReference>